<proteinExistence type="predicted"/>
<dbReference type="RefSeq" id="WP_226370854.1">
    <property type="nucleotide sequence ID" value="NZ_JAGIKX010000005.1"/>
</dbReference>
<accession>A0ABS4S6E8</accession>
<evidence type="ECO:0000313" key="2">
    <source>
        <dbReference type="Proteomes" id="UP001519294"/>
    </source>
</evidence>
<comment type="caution">
    <text evidence="1">The sequence shown here is derived from an EMBL/GenBank/DDBJ whole genome shotgun (WGS) entry which is preliminary data.</text>
</comment>
<protein>
    <recommendedName>
        <fullName evidence="3">YaaC</fullName>
    </recommendedName>
</protein>
<organism evidence="1 2">
    <name type="scientific">Virgibacillus alimentarius</name>
    <dbReference type="NCBI Taxonomy" id="698769"/>
    <lineage>
        <taxon>Bacteria</taxon>
        <taxon>Bacillati</taxon>
        <taxon>Bacillota</taxon>
        <taxon>Bacilli</taxon>
        <taxon>Bacillales</taxon>
        <taxon>Bacillaceae</taxon>
        <taxon>Virgibacillus</taxon>
    </lineage>
</organism>
<keyword evidence="2" id="KW-1185">Reference proteome</keyword>
<dbReference type="InterPro" id="IPR026988">
    <property type="entry name" value="YaaC-like"/>
</dbReference>
<dbReference type="EMBL" id="JAGIKX010000005">
    <property type="protein sequence ID" value="MBP2257076.1"/>
    <property type="molecule type" value="Genomic_DNA"/>
</dbReference>
<evidence type="ECO:0000313" key="1">
    <source>
        <dbReference type="EMBL" id="MBP2257076.1"/>
    </source>
</evidence>
<gene>
    <name evidence="1" type="ORF">J2Z81_001020</name>
</gene>
<sequence length="319" mass="38161">MNKKRIKDFYIYLQSQQTAQHFLHQCYKKRQISNAEAKSYENCNTFMYYLEHGYQFYTSGKDSKPMLQPILYFYGMTHLIKACLLTKRPNYPESTSMLAHGVSTRKRKKKDYTFIQDEIKLQHNGLFPYFSEHLFSIRQFPFGKIKMYDLLSLIPEISSLFRLQNSEKLTIIGKLDSRILKFPISLLDSYHLTKKAFIQRIQTYLPNIEHIKSESSFLSVELEKPISESYGPFFFHCLDHTIHFPIFREHDIHISEVMIHYLLLYNLSMLSRYETEWWGELLTTKPEVDYPFIIQFLTYTFEKIPLLLGQLLYQMHLSK</sequence>
<name>A0ABS4S6E8_9BACI</name>
<evidence type="ECO:0008006" key="3">
    <source>
        <dbReference type="Google" id="ProtNLM"/>
    </source>
</evidence>
<dbReference type="Proteomes" id="UP001519294">
    <property type="component" value="Unassembled WGS sequence"/>
</dbReference>
<dbReference type="Pfam" id="PF14175">
    <property type="entry name" value="YaaC"/>
    <property type="match status" value="1"/>
</dbReference>
<reference evidence="1 2" key="1">
    <citation type="submission" date="2021-03" db="EMBL/GenBank/DDBJ databases">
        <title>Genomic Encyclopedia of Type Strains, Phase IV (KMG-IV): sequencing the most valuable type-strain genomes for metagenomic binning, comparative biology and taxonomic classification.</title>
        <authorList>
            <person name="Goeker M."/>
        </authorList>
    </citation>
    <scope>NUCLEOTIDE SEQUENCE [LARGE SCALE GENOMIC DNA]</scope>
    <source>
        <strain evidence="1 2">DSM 25790</strain>
    </source>
</reference>